<reference evidence="2" key="1">
    <citation type="journal article" date="2019" name="Int. J. Syst. Evol. Microbiol.">
        <title>The Global Catalogue of Microorganisms (GCM) 10K type strain sequencing project: providing services to taxonomists for standard genome sequencing and annotation.</title>
        <authorList>
            <consortium name="The Broad Institute Genomics Platform"/>
            <consortium name="The Broad Institute Genome Sequencing Center for Infectious Disease"/>
            <person name="Wu L."/>
            <person name="Ma J."/>
        </authorList>
    </citation>
    <scope>NUCLEOTIDE SEQUENCE [LARGE SCALE GENOMIC DNA]</scope>
    <source>
        <strain evidence="2">CGMCC 4.7371</strain>
    </source>
</reference>
<organism evidence="1 2">
    <name type="scientific">Nocardioides phosphati</name>
    <dbReference type="NCBI Taxonomy" id="1867775"/>
    <lineage>
        <taxon>Bacteria</taxon>
        <taxon>Bacillati</taxon>
        <taxon>Actinomycetota</taxon>
        <taxon>Actinomycetes</taxon>
        <taxon>Propionibacteriales</taxon>
        <taxon>Nocardioidaceae</taxon>
        <taxon>Nocardioides</taxon>
    </lineage>
</organism>
<proteinExistence type="predicted"/>
<evidence type="ECO:0000313" key="1">
    <source>
        <dbReference type="EMBL" id="GGO88667.1"/>
    </source>
</evidence>
<comment type="caution">
    <text evidence="1">The sequence shown here is derived from an EMBL/GenBank/DDBJ whole genome shotgun (WGS) entry which is preliminary data.</text>
</comment>
<protein>
    <recommendedName>
        <fullName evidence="3">DUF559 domain-containing protein</fullName>
    </recommendedName>
</protein>
<gene>
    <name evidence="1" type="ORF">GCM10011584_16230</name>
</gene>
<dbReference type="Gene3D" id="3.40.960.10">
    <property type="entry name" value="VSR Endonuclease"/>
    <property type="match status" value="1"/>
</dbReference>
<dbReference type="InterPro" id="IPR011335">
    <property type="entry name" value="Restrct_endonuc-II-like"/>
</dbReference>
<sequence>MTGPDLDLLELVRRSGGVVPRRQLGALGLRGATERAVASGELVVLGRRWVALPAARSAVNEARAVRGVLAGPSAALHHGWAVAHPPERPVVIVPRNHGHKRPHLDVRRRDLPPEASRGGVLTPVATVVDCARTLEFGEALAVADSALRSGRVHRDELRAAAARVPARFRAGVLRVIEHADGAAANPFESVARARAIEVGLDVVAQHWIDARRPDMTDVLRRVVVECDSWEWHAVPEQFRADVRRYTALTVAGWIVVRLVWEDVMFKPDDVRAVLRQAKALAETRAAA</sequence>
<dbReference type="EMBL" id="BMNI01000003">
    <property type="protein sequence ID" value="GGO88667.1"/>
    <property type="molecule type" value="Genomic_DNA"/>
</dbReference>
<dbReference type="SUPFAM" id="SSF52980">
    <property type="entry name" value="Restriction endonuclease-like"/>
    <property type="match status" value="1"/>
</dbReference>
<accession>A0ABQ2N8Q8</accession>
<evidence type="ECO:0000313" key="2">
    <source>
        <dbReference type="Proteomes" id="UP000655410"/>
    </source>
</evidence>
<name>A0ABQ2N8Q8_9ACTN</name>
<dbReference type="Proteomes" id="UP000655410">
    <property type="component" value="Unassembled WGS sequence"/>
</dbReference>
<evidence type="ECO:0008006" key="3">
    <source>
        <dbReference type="Google" id="ProtNLM"/>
    </source>
</evidence>
<keyword evidence="2" id="KW-1185">Reference proteome</keyword>
<dbReference type="RefSeq" id="WP_188783503.1">
    <property type="nucleotide sequence ID" value="NZ_BMNI01000003.1"/>
</dbReference>